<accession>A0A1I8BHD3</accession>
<name>A0A1I8BHD3_MELHA</name>
<evidence type="ECO:0000313" key="2">
    <source>
        <dbReference type="Proteomes" id="UP000095281"/>
    </source>
</evidence>
<dbReference type="AlphaFoldDB" id="A0A1I8BHD3"/>
<keyword evidence="2" id="KW-1185">Reference proteome</keyword>
<feature type="signal peptide" evidence="1">
    <location>
        <begin position="1"/>
        <end position="27"/>
    </location>
</feature>
<dbReference type="Proteomes" id="UP000095281">
    <property type="component" value="Unplaced"/>
</dbReference>
<organism evidence="2 3">
    <name type="scientific">Meloidogyne hapla</name>
    <name type="common">Root-knot nematode worm</name>
    <dbReference type="NCBI Taxonomy" id="6305"/>
    <lineage>
        <taxon>Eukaryota</taxon>
        <taxon>Metazoa</taxon>
        <taxon>Ecdysozoa</taxon>
        <taxon>Nematoda</taxon>
        <taxon>Chromadorea</taxon>
        <taxon>Rhabditida</taxon>
        <taxon>Tylenchina</taxon>
        <taxon>Tylenchomorpha</taxon>
        <taxon>Tylenchoidea</taxon>
        <taxon>Meloidogynidae</taxon>
        <taxon>Meloidogyninae</taxon>
        <taxon>Meloidogyne</taxon>
    </lineage>
</organism>
<keyword evidence="1" id="KW-0732">Signal</keyword>
<protein>
    <submittedName>
        <fullName evidence="3">Uncharacterized protein</fullName>
    </submittedName>
</protein>
<evidence type="ECO:0000256" key="1">
    <source>
        <dbReference type="SAM" id="SignalP"/>
    </source>
</evidence>
<sequence length="130" mass="14149">MFSLQMQSYTTIVILIVCFGCLLTANAQMTFSDGWGKRSVPSTFALRSPTKRHPPPDFVPLAGGRGPVNDFFAGGEEDAMNPAMEACHVGYAQRLVQLHEQMLSLYGTYQQCQVKAMGTQSKGNSVAPKS</sequence>
<reference evidence="3" key="1">
    <citation type="submission" date="2016-11" db="UniProtKB">
        <authorList>
            <consortium name="WormBaseParasite"/>
        </authorList>
    </citation>
    <scope>IDENTIFICATION</scope>
</reference>
<feature type="chain" id="PRO_5009315826" evidence="1">
    <location>
        <begin position="28"/>
        <end position="130"/>
    </location>
</feature>
<evidence type="ECO:0000313" key="3">
    <source>
        <dbReference type="WBParaSite" id="MhA1_Contig2250.frz3.gene4"/>
    </source>
</evidence>
<dbReference type="WBParaSite" id="MhA1_Contig2250.frz3.gene4">
    <property type="protein sequence ID" value="MhA1_Contig2250.frz3.gene4"/>
    <property type="gene ID" value="MhA1_Contig2250.frz3.gene4"/>
</dbReference>
<proteinExistence type="predicted"/>